<gene>
    <name evidence="3" type="ORF">MUG09_02435</name>
</gene>
<protein>
    <submittedName>
        <fullName evidence="3">TRAP transporter substrate-binding protein</fullName>
    </submittedName>
</protein>
<dbReference type="EMBL" id="CP094929">
    <property type="protein sequence ID" value="UOM51632.1"/>
    <property type="molecule type" value="Genomic_DNA"/>
</dbReference>
<keyword evidence="1 2" id="KW-0732">Signal</keyword>
<keyword evidence="4" id="KW-1185">Reference proteome</keyword>
<evidence type="ECO:0000313" key="3">
    <source>
        <dbReference type="EMBL" id="UOM51632.1"/>
    </source>
</evidence>
<feature type="signal peptide" evidence="2">
    <location>
        <begin position="1"/>
        <end position="20"/>
    </location>
</feature>
<dbReference type="InterPro" id="IPR038404">
    <property type="entry name" value="TRAP_DctP_sf"/>
</dbReference>
<proteinExistence type="predicted"/>
<dbReference type="CDD" id="cd13603">
    <property type="entry name" value="PBP2_TRAP_Siap_TeaA_like"/>
    <property type="match status" value="1"/>
</dbReference>
<dbReference type="InterPro" id="IPR018389">
    <property type="entry name" value="DctP_fam"/>
</dbReference>
<dbReference type="NCBIfam" id="NF037995">
    <property type="entry name" value="TRAP_S1"/>
    <property type="match status" value="1"/>
</dbReference>
<organism evidence="3 4">
    <name type="scientific">Sphaerochaeta associata</name>
    <dbReference type="NCBI Taxonomy" id="1129264"/>
    <lineage>
        <taxon>Bacteria</taxon>
        <taxon>Pseudomonadati</taxon>
        <taxon>Spirochaetota</taxon>
        <taxon>Spirochaetia</taxon>
        <taxon>Spirochaetales</taxon>
        <taxon>Sphaerochaetaceae</taxon>
        <taxon>Sphaerochaeta</taxon>
    </lineage>
</organism>
<dbReference type="Proteomes" id="UP000829708">
    <property type="component" value="Chromosome"/>
</dbReference>
<reference evidence="4" key="1">
    <citation type="journal article" date="2024" name="J Bioinform Genom">
        <title>Complete genome sequence of the type strain bacterium Sphaerochaeta associata GLS2t (VKM B-2742)t.</title>
        <authorList>
            <person name="Troshina O.Y."/>
            <person name="Tepeeva A.N."/>
            <person name="Arzamasceva V.O."/>
            <person name="Whitman W.B."/>
            <person name="Varghese N."/>
            <person name="Shapiro N."/>
            <person name="Woyke T."/>
            <person name="Kripides N.C."/>
            <person name="Vasilenko O.V."/>
        </authorList>
    </citation>
    <scope>NUCLEOTIDE SEQUENCE [LARGE SCALE GENOMIC DNA]</scope>
    <source>
        <strain evidence="4">GLS2T</strain>
    </source>
</reference>
<dbReference type="PANTHER" id="PTHR33376:SF2">
    <property type="entry name" value="DICARBOXYLATE-BINDING PERIPLASMIC PROTEIN"/>
    <property type="match status" value="1"/>
</dbReference>
<dbReference type="Gene3D" id="3.40.190.170">
    <property type="entry name" value="Bacterial extracellular solute-binding protein, family 7"/>
    <property type="match status" value="1"/>
</dbReference>
<dbReference type="Pfam" id="PF03480">
    <property type="entry name" value="DctP"/>
    <property type="match status" value="1"/>
</dbReference>
<dbReference type="NCBIfam" id="TIGR00787">
    <property type="entry name" value="dctP"/>
    <property type="match status" value="1"/>
</dbReference>
<accession>A0ABY4DBH9</accession>
<sequence>MKKTALVCMLALLMAGSLFAGGQTEASSGAAVKPTILKVGLNNPITHPLDQGIVKFGEILKEKSGGRYELQIFPGGQLGKPAVHLQSLQSGVLDMTMIMPATLADYGAKDLKVFTLPYLFESVAHARAFQKTEAGQKLFDSIQTSGTRMVAIGSYQESARHYFFTKKKVTRVADMKGMKIRSNEGAIALENMASLGTNPVSIAFTELYSALQTGIVDGAEQPLSGFYNNQFHEVAKYMVLDGHELSPNIVLFSEITWNKLSSEDQKLIKACFAESVPYFNQLSDSEDSVLMKKILAAGVEVYEPADPSEWRAAVKSVYDKYGTEYAATIEQIINTTY</sequence>
<dbReference type="PANTHER" id="PTHR33376">
    <property type="match status" value="1"/>
</dbReference>
<dbReference type="InterPro" id="IPR004682">
    <property type="entry name" value="TRAP_DctP"/>
</dbReference>
<feature type="chain" id="PRO_5046288701" evidence="2">
    <location>
        <begin position="21"/>
        <end position="337"/>
    </location>
</feature>
<evidence type="ECO:0000313" key="4">
    <source>
        <dbReference type="Proteomes" id="UP000829708"/>
    </source>
</evidence>
<dbReference type="RefSeq" id="WP_244773173.1">
    <property type="nucleotide sequence ID" value="NZ_CP094929.1"/>
</dbReference>
<dbReference type="PIRSF" id="PIRSF006470">
    <property type="entry name" value="DctB"/>
    <property type="match status" value="1"/>
</dbReference>
<evidence type="ECO:0000256" key="2">
    <source>
        <dbReference type="SAM" id="SignalP"/>
    </source>
</evidence>
<evidence type="ECO:0000256" key="1">
    <source>
        <dbReference type="ARBA" id="ARBA00022729"/>
    </source>
</evidence>
<name>A0ABY4DBH9_9SPIR</name>